<keyword evidence="3" id="KW-0813">Transport</keyword>
<evidence type="ECO:0000256" key="4">
    <source>
        <dbReference type="ARBA" id="ARBA00022692"/>
    </source>
</evidence>
<evidence type="ECO:0000256" key="2">
    <source>
        <dbReference type="ARBA" id="ARBA00007779"/>
    </source>
</evidence>
<dbReference type="OrthoDB" id="1689567at2759"/>
<dbReference type="InterPro" id="IPR045122">
    <property type="entry name" value="Csc1-like"/>
</dbReference>
<keyword evidence="4 8" id="KW-0812">Transmembrane</keyword>
<evidence type="ECO:0000259" key="11">
    <source>
        <dbReference type="Pfam" id="PF14703"/>
    </source>
</evidence>
<evidence type="ECO:0000313" key="12">
    <source>
        <dbReference type="EnsemblMetazoa" id="CLYHEMP002977.1"/>
    </source>
</evidence>
<feature type="transmembrane region" description="Helical" evidence="8">
    <location>
        <begin position="34"/>
        <end position="53"/>
    </location>
</feature>
<feature type="domain" description="CSC1/OSCA1-like cytosolic" evidence="11">
    <location>
        <begin position="201"/>
        <end position="353"/>
    </location>
</feature>
<comment type="similarity">
    <text evidence="2">Belongs to the CSC1 (TC 1.A.17) family.</text>
</comment>
<comment type="subcellular location">
    <subcellularLocation>
        <location evidence="1">Membrane</location>
        <topology evidence="1">Multi-pass membrane protein</topology>
    </subcellularLocation>
</comment>
<feature type="compositionally biased region" description="Basic and acidic residues" evidence="7">
    <location>
        <begin position="738"/>
        <end position="749"/>
    </location>
</feature>
<evidence type="ECO:0000259" key="10">
    <source>
        <dbReference type="Pfam" id="PF13967"/>
    </source>
</evidence>
<evidence type="ECO:0000256" key="6">
    <source>
        <dbReference type="ARBA" id="ARBA00023136"/>
    </source>
</evidence>
<dbReference type="Pfam" id="PF02714">
    <property type="entry name" value="RSN1_7TM"/>
    <property type="match status" value="1"/>
</dbReference>
<keyword evidence="13" id="KW-1185">Reference proteome</keyword>
<dbReference type="InterPro" id="IPR032880">
    <property type="entry name" value="CSC1/OSCA1-like_N"/>
</dbReference>
<dbReference type="Proteomes" id="UP000594262">
    <property type="component" value="Unplaced"/>
</dbReference>
<feature type="domain" description="CSC1/OSCA1-like N-terminal transmembrane" evidence="10">
    <location>
        <begin position="37"/>
        <end position="182"/>
    </location>
</feature>
<dbReference type="InterPro" id="IPR003864">
    <property type="entry name" value="CSC1/OSCA1-like_7TM"/>
</dbReference>
<evidence type="ECO:0000256" key="7">
    <source>
        <dbReference type="SAM" id="MobiDB-lite"/>
    </source>
</evidence>
<keyword evidence="5 8" id="KW-1133">Transmembrane helix</keyword>
<dbReference type="GO" id="GO:0005227">
    <property type="term" value="F:calcium-activated cation channel activity"/>
    <property type="evidence" value="ECO:0007669"/>
    <property type="project" value="InterPro"/>
</dbReference>
<keyword evidence="6 8" id="KW-0472">Membrane</keyword>
<dbReference type="PANTHER" id="PTHR13018:SF5">
    <property type="entry name" value="RE44586P"/>
    <property type="match status" value="1"/>
</dbReference>
<evidence type="ECO:0000256" key="8">
    <source>
        <dbReference type="SAM" id="Phobius"/>
    </source>
</evidence>
<feature type="transmembrane region" description="Helical" evidence="8">
    <location>
        <begin position="365"/>
        <end position="387"/>
    </location>
</feature>
<feature type="transmembrane region" description="Helical" evidence="8">
    <location>
        <begin position="421"/>
        <end position="444"/>
    </location>
</feature>
<proteinExistence type="inferred from homology"/>
<dbReference type="PANTHER" id="PTHR13018">
    <property type="entry name" value="PROBABLE MEMBRANE PROTEIN DUF221-RELATED"/>
    <property type="match status" value="1"/>
</dbReference>
<dbReference type="EnsemblMetazoa" id="CLYHEMT002977.1">
    <property type="protein sequence ID" value="CLYHEMP002977.1"/>
    <property type="gene ID" value="CLYHEMG002977"/>
</dbReference>
<dbReference type="InterPro" id="IPR027815">
    <property type="entry name" value="CSC1/OSCA1-like_cyt"/>
</dbReference>
<evidence type="ECO:0000313" key="13">
    <source>
        <dbReference type="Proteomes" id="UP000594262"/>
    </source>
</evidence>
<reference evidence="12" key="1">
    <citation type="submission" date="2021-01" db="UniProtKB">
        <authorList>
            <consortium name="EnsemblMetazoa"/>
        </authorList>
    </citation>
    <scope>IDENTIFICATION</scope>
</reference>
<evidence type="ECO:0000259" key="9">
    <source>
        <dbReference type="Pfam" id="PF02714"/>
    </source>
</evidence>
<feature type="domain" description="CSC1/OSCA1-like 7TM region" evidence="9">
    <location>
        <begin position="367"/>
        <end position="638"/>
    </location>
</feature>
<dbReference type="Pfam" id="PF14703">
    <property type="entry name" value="PHM7_cyt"/>
    <property type="match status" value="1"/>
</dbReference>
<feature type="transmembrane region" description="Helical" evidence="8">
    <location>
        <begin position="644"/>
        <end position="664"/>
    </location>
</feature>
<sequence>MASVGNGSGMFNKTRPKIPEIGVDLNKPEQTFKFVMALCAIIFILAVAFFTYVRTKFRQIYAPRLLLIENKMFGIGNLPKKSWFSWVTLSFKTKDEDIYVFAGFDALVFIRFLRLMLKFALCTMPYGLIVLLPLNVVGGNKLDDGLNKLSMSNIVHESKHLWAHWVAVWFYSLLVCYFCWSEWKVYIQYRQRYLKKGLHHQFALLVQEIPDELNEDHSLYEFMDKLFPNKISSVHVVRDLDNWRSLVKKHDKFLLNWENAKFYEESGKARRRIRKSCCGDKVDAITYYEKELELIQEDLFTEKSKDGKEVLNCAFIVFKSIKTKELALKSVWRKESMTFSKYPAPQSSEIKWRALKYPYTVRKMLELVGFITVFALVLFWAVPITFISTLTKLESLSKEFKWLDSILAGSSKMFISFLQGVLPVILIAVFYLILPYILFFIATIQGLFSNSRCAEMVFKCLFVFQTFNTFFIYILSGSVLQNLSQIVQEPFKIPSLLAKSLPSQSGFYVNYLAITSFVGLAIELTRIWPLIRISVTLKWFAKTSRQKLEAWKPKRAEYEVMYSQALLFFLIGLSFSVLSPIIVPFVVLYFAFAYVVWMYQLLHVYIPDYDHGGRFWTFVFNRMMVCVLVFQLLMVGVFLLKEVWFAAVFLAPLIIVTVAFWLYINETYLPYSRYLTVEETIGLKGAEQRFLEEVKNRYILDQTVPEVFELSTDKQPSSEDYIPIDSINNPDTDEENPQDMKESTRLLGI</sequence>
<feature type="transmembrane region" description="Helical" evidence="8">
    <location>
        <begin position="556"/>
        <end position="575"/>
    </location>
</feature>
<dbReference type="RefSeq" id="XP_066923342.1">
    <property type="nucleotide sequence ID" value="XM_067067241.1"/>
</dbReference>
<accession>A0A7M5UXR4</accession>
<dbReference type="GO" id="GO:0005886">
    <property type="term" value="C:plasma membrane"/>
    <property type="evidence" value="ECO:0007669"/>
    <property type="project" value="TreeGrafter"/>
</dbReference>
<feature type="transmembrane region" description="Helical" evidence="8">
    <location>
        <begin position="618"/>
        <end position="638"/>
    </location>
</feature>
<protein>
    <submittedName>
        <fullName evidence="12">Uncharacterized protein</fullName>
    </submittedName>
</protein>
<feature type="transmembrane region" description="Helical" evidence="8">
    <location>
        <begin position="511"/>
        <end position="535"/>
    </location>
</feature>
<evidence type="ECO:0000256" key="1">
    <source>
        <dbReference type="ARBA" id="ARBA00004141"/>
    </source>
</evidence>
<dbReference type="AlphaFoldDB" id="A0A7M5UXR4"/>
<dbReference type="Pfam" id="PF13967">
    <property type="entry name" value="RSN1_TM"/>
    <property type="match status" value="1"/>
</dbReference>
<evidence type="ECO:0000256" key="3">
    <source>
        <dbReference type="ARBA" id="ARBA00022448"/>
    </source>
</evidence>
<evidence type="ECO:0000256" key="5">
    <source>
        <dbReference type="ARBA" id="ARBA00022989"/>
    </source>
</evidence>
<feature type="transmembrane region" description="Helical" evidence="8">
    <location>
        <begin position="581"/>
        <end position="606"/>
    </location>
</feature>
<dbReference type="GeneID" id="136810667"/>
<feature type="transmembrane region" description="Helical" evidence="8">
    <location>
        <begin position="162"/>
        <end position="180"/>
    </location>
</feature>
<feature type="transmembrane region" description="Helical" evidence="8">
    <location>
        <begin position="124"/>
        <end position="142"/>
    </location>
</feature>
<feature type="transmembrane region" description="Helical" evidence="8">
    <location>
        <begin position="456"/>
        <end position="475"/>
    </location>
</feature>
<organism evidence="12 13">
    <name type="scientific">Clytia hemisphaerica</name>
    <dbReference type="NCBI Taxonomy" id="252671"/>
    <lineage>
        <taxon>Eukaryota</taxon>
        <taxon>Metazoa</taxon>
        <taxon>Cnidaria</taxon>
        <taxon>Hydrozoa</taxon>
        <taxon>Hydroidolina</taxon>
        <taxon>Leptothecata</taxon>
        <taxon>Obeliida</taxon>
        <taxon>Clytiidae</taxon>
        <taxon>Clytia</taxon>
    </lineage>
</organism>
<feature type="region of interest" description="Disordered" evidence="7">
    <location>
        <begin position="712"/>
        <end position="749"/>
    </location>
</feature>
<name>A0A7M5UXR4_9CNID</name>